<keyword evidence="2" id="KW-0472">Membrane</keyword>
<comment type="caution">
    <text evidence="3">The sequence shown here is derived from an EMBL/GenBank/DDBJ whole genome shotgun (WGS) entry which is preliminary data.</text>
</comment>
<feature type="transmembrane region" description="Helical" evidence="2">
    <location>
        <begin position="17"/>
        <end position="38"/>
    </location>
</feature>
<feature type="region of interest" description="Disordered" evidence="1">
    <location>
        <begin position="57"/>
        <end position="76"/>
    </location>
</feature>
<keyword evidence="4" id="KW-1185">Reference proteome</keyword>
<dbReference type="Proteomes" id="UP001500325">
    <property type="component" value="Unassembled WGS sequence"/>
</dbReference>
<evidence type="ECO:0000256" key="2">
    <source>
        <dbReference type="SAM" id="Phobius"/>
    </source>
</evidence>
<dbReference type="RefSeq" id="WP_345379311.1">
    <property type="nucleotide sequence ID" value="NZ_BAABIC010000004.1"/>
</dbReference>
<evidence type="ECO:0000313" key="4">
    <source>
        <dbReference type="Proteomes" id="UP001500325"/>
    </source>
</evidence>
<name>A0ABP8W793_9PSEU</name>
<proteinExistence type="predicted"/>
<dbReference type="EMBL" id="BAABIC010000004">
    <property type="protein sequence ID" value="GAA4682206.1"/>
    <property type="molecule type" value="Genomic_DNA"/>
</dbReference>
<feature type="compositionally biased region" description="Pro residues" evidence="1">
    <location>
        <begin position="62"/>
        <end position="76"/>
    </location>
</feature>
<evidence type="ECO:0000256" key="1">
    <source>
        <dbReference type="SAM" id="MobiDB-lite"/>
    </source>
</evidence>
<protein>
    <submittedName>
        <fullName evidence="3">Uncharacterized protein</fullName>
    </submittedName>
</protein>
<sequence length="187" mass="19052">MVRAGGYAGVRGGRRRWWLWIAWPLAVSAVLAIEWALLHERIEADIALLLASGRDTAATPEPTRPLPPLPAAPAPPTAGTVDGVDLRTVRTCGPGQDCLVRIHVGLRPTAEPLTVAWALRLDDLCAGTGSTLVDGSVTVPAGGDRADVVAAVRVPDTAATALTAVTGGPGVAASPAVRVPPTGGCTP</sequence>
<keyword evidence="2" id="KW-0812">Transmembrane</keyword>
<reference evidence="4" key="1">
    <citation type="journal article" date="2019" name="Int. J. Syst. Evol. Microbiol.">
        <title>The Global Catalogue of Microorganisms (GCM) 10K type strain sequencing project: providing services to taxonomists for standard genome sequencing and annotation.</title>
        <authorList>
            <consortium name="The Broad Institute Genomics Platform"/>
            <consortium name="The Broad Institute Genome Sequencing Center for Infectious Disease"/>
            <person name="Wu L."/>
            <person name="Ma J."/>
        </authorList>
    </citation>
    <scope>NUCLEOTIDE SEQUENCE [LARGE SCALE GENOMIC DNA]</scope>
    <source>
        <strain evidence="4">JCM 18055</strain>
    </source>
</reference>
<keyword evidence="2" id="KW-1133">Transmembrane helix</keyword>
<evidence type="ECO:0000313" key="3">
    <source>
        <dbReference type="EMBL" id="GAA4682206.1"/>
    </source>
</evidence>
<gene>
    <name evidence="3" type="ORF">GCM10023215_15180</name>
</gene>
<organism evidence="3 4">
    <name type="scientific">Pseudonocardia yuanmonensis</name>
    <dbReference type="NCBI Taxonomy" id="1095914"/>
    <lineage>
        <taxon>Bacteria</taxon>
        <taxon>Bacillati</taxon>
        <taxon>Actinomycetota</taxon>
        <taxon>Actinomycetes</taxon>
        <taxon>Pseudonocardiales</taxon>
        <taxon>Pseudonocardiaceae</taxon>
        <taxon>Pseudonocardia</taxon>
    </lineage>
</organism>
<accession>A0ABP8W793</accession>